<dbReference type="Proteomes" id="UP000594454">
    <property type="component" value="Chromosome 4"/>
</dbReference>
<dbReference type="Gene3D" id="2.40.10.10">
    <property type="entry name" value="Trypsin-like serine proteases"/>
    <property type="match status" value="1"/>
</dbReference>
<proteinExistence type="predicted"/>
<sequence length="387" mass="43149">MQLQSFYGLCCILLQTIFKTALSGPVTENSIVNSNSIFSSRFPVNLHNHQNHHHHQFGVDKPSKLRLYLLADLARAAETKSYLNCESSVDLKVNTRNCTCSNFACHRYYKTVKKPRIFERTCEDVCCGKLRLKGKSLSDEENDKKVVVRSAATASAPVTMEADSENAAQAQAHAISCGEIIPDKNDKLTIPWIVQISSEGQDRCIGSLLSSRAVITSLNCIDKTNKITVTRFNNLTMPADHLPVKEIIQDDLVEKSVILVLGEPVPTVEKNMNPCLPQDGHKLSNSPNCYLGLPNRVAAPVKLLPHDDCDKITATSQTSTNNICVQYHYLSEEHTGPGAPLICNWDARYPHNFQIVGILSEKFNDVLVFDDINRIENMIRLNLNTLM</sequence>
<dbReference type="Pfam" id="PF00089">
    <property type="entry name" value="Trypsin"/>
    <property type="match status" value="1"/>
</dbReference>
<gene>
    <name evidence="3" type="ORF">HERILL_LOCUS11214</name>
</gene>
<dbReference type="SUPFAM" id="SSF50494">
    <property type="entry name" value="Trypsin-like serine proteases"/>
    <property type="match status" value="1"/>
</dbReference>
<dbReference type="AlphaFoldDB" id="A0A7R8UWW4"/>
<accession>A0A7R8UWW4</accession>
<dbReference type="GO" id="GO:0004252">
    <property type="term" value="F:serine-type endopeptidase activity"/>
    <property type="evidence" value="ECO:0007669"/>
    <property type="project" value="InterPro"/>
</dbReference>
<name>A0A7R8UWW4_HERIL</name>
<reference evidence="3 4" key="1">
    <citation type="submission" date="2020-11" db="EMBL/GenBank/DDBJ databases">
        <authorList>
            <person name="Wallbank WR R."/>
            <person name="Pardo Diaz C."/>
            <person name="Kozak K."/>
            <person name="Martin S."/>
            <person name="Jiggins C."/>
            <person name="Moest M."/>
            <person name="Warren A I."/>
            <person name="Generalovic N T."/>
            <person name="Byers J.R.P. K."/>
            <person name="Montejo-Kovacevich G."/>
            <person name="Yen C E."/>
        </authorList>
    </citation>
    <scope>NUCLEOTIDE SEQUENCE [LARGE SCALE GENOMIC DNA]</scope>
</reference>
<feature type="chain" id="PRO_5030990785" description="Peptidase S1 domain-containing protein" evidence="1">
    <location>
        <begin position="24"/>
        <end position="387"/>
    </location>
</feature>
<dbReference type="EMBL" id="LR899012">
    <property type="protein sequence ID" value="CAD7088605.1"/>
    <property type="molecule type" value="Genomic_DNA"/>
</dbReference>
<dbReference type="InterPro" id="IPR009003">
    <property type="entry name" value="Peptidase_S1_PA"/>
</dbReference>
<dbReference type="InterPro" id="IPR001254">
    <property type="entry name" value="Trypsin_dom"/>
</dbReference>
<evidence type="ECO:0000256" key="1">
    <source>
        <dbReference type="SAM" id="SignalP"/>
    </source>
</evidence>
<evidence type="ECO:0000313" key="4">
    <source>
        <dbReference type="Proteomes" id="UP000594454"/>
    </source>
</evidence>
<keyword evidence="1" id="KW-0732">Signal</keyword>
<feature type="signal peptide" evidence="1">
    <location>
        <begin position="1"/>
        <end position="23"/>
    </location>
</feature>
<evidence type="ECO:0000259" key="2">
    <source>
        <dbReference type="Pfam" id="PF00089"/>
    </source>
</evidence>
<dbReference type="InterPro" id="IPR043504">
    <property type="entry name" value="Peptidase_S1_PA_chymotrypsin"/>
</dbReference>
<organism evidence="3 4">
    <name type="scientific">Hermetia illucens</name>
    <name type="common">Black soldier fly</name>
    <dbReference type="NCBI Taxonomy" id="343691"/>
    <lineage>
        <taxon>Eukaryota</taxon>
        <taxon>Metazoa</taxon>
        <taxon>Ecdysozoa</taxon>
        <taxon>Arthropoda</taxon>
        <taxon>Hexapoda</taxon>
        <taxon>Insecta</taxon>
        <taxon>Pterygota</taxon>
        <taxon>Neoptera</taxon>
        <taxon>Endopterygota</taxon>
        <taxon>Diptera</taxon>
        <taxon>Brachycera</taxon>
        <taxon>Stratiomyomorpha</taxon>
        <taxon>Stratiomyidae</taxon>
        <taxon>Hermetiinae</taxon>
        <taxon>Hermetia</taxon>
    </lineage>
</organism>
<dbReference type="OrthoDB" id="8038012at2759"/>
<dbReference type="GO" id="GO:0006508">
    <property type="term" value="P:proteolysis"/>
    <property type="evidence" value="ECO:0007669"/>
    <property type="project" value="InterPro"/>
</dbReference>
<evidence type="ECO:0000313" key="3">
    <source>
        <dbReference type="EMBL" id="CAD7088605.1"/>
    </source>
</evidence>
<dbReference type="InParanoid" id="A0A7R8UWW4"/>
<keyword evidence="4" id="KW-1185">Reference proteome</keyword>
<protein>
    <recommendedName>
        <fullName evidence="2">Peptidase S1 domain-containing protein</fullName>
    </recommendedName>
</protein>
<feature type="domain" description="Peptidase S1" evidence="2">
    <location>
        <begin position="189"/>
        <end position="360"/>
    </location>
</feature>